<feature type="compositionally biased region" description="Basic and acidic residues" evidence="10">
    <location>
        <begin position="20"/>
        <end position="30"/>
    </location>
</feature>
<organism evidence="12 13">
    <name type="scientific">Chlorella vulgaris</name>
    <name type="common">Green alga</name>
    <dbReference type="NCBI Taxonomy" id="3077"/>
    <lineage>
        <taxon>Eukaryota</taxon>
        <taxon>Viridiplantae</taxon>
        <taxon>Chlorophyta</taxon>
        <taxon>core chlorophytes</taxon>
        <taxon>Trebouxiophyceae</taxon>
        <taxon>Chlorellales</taxon>
        <taxon>Chlorellaceae</taxon>
        <taxon>Chlorella clade</taxon>
        <taxon>Chlorella</taxon>
    </lineage>
</organism>
<feature type="region of interest" description="Disordered" evidence="10">
    <location>
        <begin position="1017"/>
        <end position="1061"/>
    </location>
</feature>
<dbReference type="InterPro" id="IPR027417">
    <property type="entry name" value="P-loop_NTPase"/>
</dbReference>
<keyword evidence="3" id="KW-0235">DNA replication</keyword>
<dbReference type="GO" id="GO:0005634">
    <property type="term" value="C:nucleus"/>
    <property type="evidence" value="ECO:0007669"/>
    <property type="project" value="UniProtKB-SubCell"/>
</dbReference>
<evidence type="ECO:0000256" key="4">
    <source>
        <dbReference type="ARBA" id="ARBA00022741"/>
    </source>
</evidence>
<dbReference type="InterPro" id="IPR003959">
    <property type="entry name" value="ATPase_AAA_core"/>
</dbReference>
<dbReference type="EMBL" id="SIDB01000002">
    <property type="protein sequence ID" value="KAI3436630.1"/>
    <property type="molecule type" value="Genomic_DNA"/>
</dbReference>
<dbReference type="PANTHER" id="PTHR46765:SF1">
    <property type="entry name" value="P-LOOP CONTAINING NUCLEOSIDE TRIPHOSPHATE HYDROLASES SUPERFAMILY PROTEIN"/>
    <property type="match status" value="1"/>
</dbReference>
<proteinExistence type="inferred from homology"/>
<dbReference type="GO" id="GO:0003677">
    <property type="term" value="F:DNA binding"/>
    <property type="evidence" value="ECO:0007669"/>
    <property type="project" value="UniProtKB-KW"/>
</dbReference>
<feature type="compositionally biased region" description="Low complexity" evidence="10">
    <location>
        <begin position="1033"/>
        <end position="1054"/>
    </location>
</feature>
<keyword evidence="13" id="KW-1185">Reference proteome</keyword>
<dbReference type="CDD" id="cd00009">
    <property type="entry name" value="AAA"/>
    <property type="match status" value="1"/>
</dbReference>
<evidence type="ECO:0000256" key="6">
    <source>
        <dbReference type="ARBA" id="ARBA00023125"/>
    </source>
</evidence>
<dbReference type="InterPro" id="IPR003593">
    <property type="entry name" value="AAA+_ATPase"/>
</dbReference>
<name>A0A9D4TWT1_CHLVU</name>
<keyword evidence="5" id="KW-0067">ATP-binding</keyword>
<reference evidence="12" key="1">
    <citation type="journal article" date="2019" name="Plant J.">
        <title>Chlorella vulgaris genome assembly and annotation reveals the molecular basis for metabolic acclimation to high light conditions.</title>
        <authorList>
            <person name="Cecchin M."/>
            <person name="Marcolungo L."/>
            <person name="Rossato M."/>
            <person name="Girolomoni L."/>
            <person name="Cosentino E."/>
            <person name="Cuine S."/>
            <person name="Li-Beisson Y."/>
            <person name="Delledonne M."/>
            <person name="Ballottari M."/>
        </authorList>
    </citation>
    <scope>NUCLEOTIDE SEQUENCE</scope>
    <source>
        <strain evidence="12">211/11P</strain>
    </source>
</reference>
<dbReference type="Proteomes" id="UP001055712">
    <property type="component" value="Unassembled WGS sequence"/>
</dbReference>
<feature type="compositionally biased region" description="Gly residues" evidence="10">
    <location>
        <begin position="437"/>
        <end position="446"/>
    </location>
</feature>
<dbReference type="InterPro" id="IPR053016">
    <property type="entry name" value="CTF18-RFC_complex"/>
</dbReference>
<feature type="region of interest" description="Disordered" evidence="10">
    <location>
        <begin position="328"/>
        <end position="361"/>
    </location>
</feature>
<comment type="caution">
    <text evidence="12">The sequence shown here is derived from an EMBL/GenBank/DDBJ whole genome shotgun (WGS) entry which is preliminary data.</text>
</comment>
<sequence>MDFDDLDRLLDLEESLHDDCHKRSHADLRSQQDAARFLPDAPGSKRPRVEGSNGGQPSQPPAADELTYEELLALAESEPQEPSPTANTFQALGATEEQQLLAIAADTQPSHAAAGGGRGYSRVPAHTASTFRTLGETEQQQLLALAHDSQPSQSAAEDGRVLRASVVGSRTARQPGEGQDDDEFDMAGLDEMLAAEEQGLADPAGGGGASQPGPSQAAEFVLPRRPYVPPAKEVYRIQGASMTVTGEGGERVYCQLEPAEGAAGGRKSRQDLASMLRRSRGGLLSQSITSLLAAVEKRQYELAVAESAAATAAAAAAAAATAGGSTSSAAAAAQQQPPQQQKPTVDGQQQHGCGSGAAGQRGSSLWVDKYAPAGYIDLLSDEQINREVVRWLKGWDSCVFGTGAALQQAAGFGAGTGSRYQKHGGFGGQQQQQQQQQGGGGLGGGAVDALGRPEQRVILIAGPPGLGKTTLAHVCAVHCGYRPVEINASDDRSGASLQGKVLDAVQMQSVLGERRPNCVIIDEIDGATGGAEGRSGIAALIKIVNAKPGKQAGSGEAASVKSLQEGGCEGEDENESDSDAEDGEGQQAGAVTSGGEQHARRGEALALGRRLGGGSGGGGGTARQQQLRPLLRPIICICNDLYAPALRPLRDVARVFVFRKPQAERLAQRLQVICAAEGLRCEKSTLRLLVERTECDIRSCLSTLQFLSRQRSVVRLADLSGLSIGQKDMTKGAFAVWGDLLHKKKSPAVIGKLAESEAQRVGRLYDELQDFGEHELVMGGLQENVLSLRYFDMALQRTCAVLDHLSDADRFMRCCFRGGEFGLLKYVPAPLVLVSSIVAGPDRPQLQWPRSGFDATRRMAANAALLQGWMLGMSPATCAATSKRSMLLDVLPALMHIAAPALRPVSQHLYSSCEQEAVRSLVDTLLNYNLRYCLDSSAEEAEEAAAAAQQQRQQHGSNAAEGRQQPAARSSFAEPPLRFRPAVHRTCRFMGQEGTGKLLPAAVRQTISHEADMEAIRRAEASRRSSGNGGGAASPPQAAAATALAGSGSSAAPAQHRPSVVSGPVPLTLAERMKAAGTAANVVRRAAAAASKGTWLDKLKEQHQSRAAAVGREGNEGGRRHKFAVLYRFHEGYTNAVKRPVTMQDLLR</sequence>
<dbReference type="PANTHER" id="PTHR46765">
    <property type="entry name" value="P-LOOP CONTAINING NUCLEOSIDE TRIPHOSPHATE HYDROLASES SUPERFAMILY PROTEIN"/>
    <property type="match status" value="1"/>
</dbReference>
<evidence type="ECO:0000256" key="2">
    <source>
        <dbReference type="ARBA" id="ARBA00011480"/>
    </source>
</evidence>
<dbReference type="GO" id="GO:0006260">
    <property type="term" value="P:DNA replication"/>
    <property type="evidence" value="ECO:0007669"/>
    <property type="project" value="UniProtKB-KW"/>
</dbReference>
<keyword evidence="4" id="KW-0547">Nucleotide-binding</keyword>
<dbReference type="GO" id="GO:0016887">
    <property type="term" value="F:ATP hydrolysis activity"/>
    <property type="evidence" value="ECO:0007669"/>
    <property type="project" value="InterPro"/>
</dbReference>
<keyword evidence="8" id="KW-0131">Cell cycle</keyword>
<evidence type="ECO:0000256" key="9">
    <source>
        <dbReference type="ARBA" id="ARBA00043975"/>
    </source>
</evidence>
<keyword evidence="7" id="KW-0539">Nucleus</keyword>
<evidence type="ECO:0000256" key="5">
    <source>
        <dbReference type="ARBA" id="ARBA00022840"/>
    </source>
</evidence>
<evidence type="ECO:0000256" key="7">
    <source>
        <dbReference type="ARBA" id="ARBA00023242"/>
    </source>
</evidence>
<evidence type="ECO:0000313" key="12">
    <source>
        <dbReference type="EMBL" id="KAI3436630.1"/>
    </source>
</evidence>
<dbReference type="GO" id="GO:0005524">
    <property type="term" value="F:ATP binding"/>
    <property type="evidence" value="ECO:0007669"/>
    <property type="project" value="UniProtKB-KW"/>
</dbReference>
<dbReference type="Gene3D" id="3.40.50.300">
    <property type="entry name" value="P-loop containing nucleotide triphosphate hydrolases"/>
    <property type="match status" value="1"/>
</dbReference>
<evidence type="ECO:0000256" key="10">
    <source>
        <dbReference type="SAM" id="MobiDB-lite"/>
    </source>
</evidence>
<accession>A0A9D4TWT1</accession>
<evidence type="ECO:0000313" key="13">
    <source>
        <dbReference type="Proteomes" id="UP001055712"/>
    </source>
</evidence>
<evidence type="ECO:0000256" key="3">
    <source>
        <dbReference type="ARBA" id="ARBA00022705"/>
    </source>
</evidence>
<reference evidence="12" key="2">
    <citation type="submission" date="2020-11" db="EMBL/GenBank/DDBJ databases">
        <authorList>
            <person name="Cecchin M."/>
            <person name="Marcolungo L."/>
            <person name="Rossato M."/>
            <person name="Girolomoni L."/>
            <person name="Cosentino E."/>
            <person name="Cuine S."/>
            <person name="Li-Beisson Y."/>
            <person name="Delledonne M."/>
            <person name="Ballottari M."/>
        </authorList>
    </citation>
    <scope>NUCLEOTIDE SEQUENCE</scope>
    <source>
        <strain evidence="12">211/11P</strain>
        <tissue evidence="12">Whole cell</tissue>
    </source>
</reference>
<dbReference type="SUPFAM" id="SSF52540">
    <property type="entry name" value="P-loop containing nucleoside triphosphate hydrolases"/>
    <property type="match status" value="1"/>
</dbReference>
<dbReference type="CDD" id="cd18140">
    <property type="entry name" value="HLD_clamp_RFC"/>
    <property type="match status" value="1"/>
</dbReference>
<feature type="domain" description="AAA+ ATPase" evidence="11">
    <location>
        <begin position="454"/>
        <end position="662"/>
    </location>
</feature>
<evidence type="ECO:0000256" key="8">
    <source>
        <dbReference type="ARBA" id="ARBA00023306"/>
    </source>
</evidence>
<gene>
    <name evidence="12" type="ORF">D9Q98_006047</name>
</gene>
<dbReference type="Pfam" id="PF00004">
    <property type="entry name" value="AAA"/>
    <property type="match status" value="1"/>
</dbReference>
<feature type="region of interest" description="Disordered" evidence="10">
    <location>
        <begin position="944"/>
        <end position="976"/>
    </location>
</feature>
<feature type="region of interest" description="Disordered" evidence="10">
    <location>
        <begin position="20"/>
        <end position="64"/>
    </location>
</feature>
<feature type="compositionally biased region" description="Low complexity" evidence="10">
    <location>
        <begin position="328"/>
        <end position="341"/>
    </location>
</feature>
<feature type="compositionally biased region" description="Polar residues" evidence="10">
    <location>
        <begin position="342"/>
        <end position="352"/>
    </location>
</feature>
<dbReference type="Gene3D" id="1.10.8.60">
    <property type="match status" value="1"/>
</dbReference>
<comment type="similarity">
    <text evidence="9">Belongs to the activator 1 small subunits family. CTF18 subfamily.</text>
</comment>
<evidence type="ECO:0000259" key="11">
    <source>
        <dbReference type="SMART" id="SM00382"/>
    </source>
</evidence>
<dbReference type="AlphaFoldDB" id="A0A9D4TWT1"/>
<protein>
    <recommendedName>
        <fullName evidence="11">AAA+ ATPase domain-containing protein</fullName>
    </recommendedName>
</protein>
<feature type="compositionally biased region" description="Low complexity" evidence="10">
    <location>
        <begin position="944"/>
        <end position="954"/>
    </location>
</feature>
<dbReference type="InterPro" id="IPR047854">
    <property type="entry name" value="RFC_lid"/>
</dbReference>
<dbReference type="SMART" id="SM00382">
    <property type="entry name" value="AAA"/>
    <property type="match status" value="1"/>
</dbReference>
<dbReference type="OrthoDB" id="2195431at2759"/>
<feature type="compositionally biased region" description="Acidic residues" evidence="10">
    <location>
        <begin position="568"/>
        <end position="584"/>
    </location>
</feature>
<comment type="subunit">
    <text evidence="2">Heterotetramer of subunits RFC2, RFC3, RFC4 and RFC5 that can form a complex with RFC1.</text>
</comment>
<feature type="region of interest" description="Disordered" evidence="10">
    <location>
        <begin position="420"/>
        <end position="446"/>
    </location>
</feature>
<feature type="region of interest" description="Disordered" evidence="10">
    <location>
        <begin position="75"/>
        <end position="94"/>
    </location>
</feature>
<feature type="region of interest" description="Disordered" evidence="10">
    <location>
        <begin position="549"/>
        <end position="599"/>
    </location>
</feature>
<comment type="subcellular location">
    <subcellularLocation>
        <location evidence="1">Nucleus</location>
    </subcellularLocation>
</comment>
<keyword evidence="6" id="KW-0238">DNA-binding</keyword>
<evidence type="ECO:0000256" key="1">
    <source>
        <dbReference type="ARBA" id="ARBA00004123"/>
    </source>
</evidence>